<keyword evidence="2" id="KW-0805">Transcription regulation</keyword>
<dbReference type="Proteomes" id="UP000184384">
    <property type="component" value="Unassembled WGS sequence"/>
</dbReference>
<evidence type="ECO:0000313" key="6">
    <source>
        <dbReference type="EMBL" id="PRZ28157.1"/>
    </source>
</evidence>
<evidence type="ECO:0000313" key="9">
    <source>
        <dbReference type="Proteomes" id="UP000237771"/>
    </source>
</evidence>
<evidence type="ECO:0000256" key="4">
    <source>
        <dbReference type="ARBA" id="ARBA00023163"/>
    </source>
</evidence>
<dbReference type="Pfam" id="PF08281">
    <property type="entry name" value="Sigma70_r4_2"/>
    <property type="match status" value="1"/>
</dbReference>
<dbReference type="NCBIfam" id="TIGR02937">
    <property type="entry name" value="sigma70-ECF"/>
    <property type="match status" value="1"/>
</dbReference>
<dbReference type="OrthoDB" id="1100095at2"/>
<sequence length="184" mass="21703">MKSKDIIILEKLRLGDSSAYKELFDLYYMPLCIYSLKYCDSFELAEDIVQDLFIKFWDEKLYMKLDGAISPYLFKSVKNNTLLADRKQNKYIFEEIEDQINVLMDEDNLDMDFLELEKKKLYQEIEALPLKSKEVFKAIVLENLKYKEVALELGVSVNTVKTHYSRALKQLRNSLDTIIMLLLV</sequence>
<proteinExistence type="inferred from homology"/>
<dbReference type="STRING" id="280093.SAMN05443373_101447"/>
<dbReference type="InterPro" id="IPR039425">
    <property type="entry name" value="RNA_pol_sigma-70-like"/>
</dbReference>
<protein>
    <submittedName>
        <fullName evidence="6">RNA polymerase sigma-70 factor (ECF subfamily)</fullName>
    </submittedName>
    <submittedName>
        <fullName evidence="7">RNA polymerase sigma-70 factor, ECF subfamily</fullName>
    </submittedName>
</protein>
<evidence type="ECO:0000259" key="5">
    <source>
        <dbReference type="Pfam" id="PF08281"/>
    </source>
</evidence>
<dbReference type="RefSeq" id="WP_072939148.1">
    <property type="nucleotide sequence ID" value="NZ_FQWO01000001.1"/>
</dbReference>
<dbReference type="EMBL" id="FQWO01000001">
    <property type="protein sequence ID" value="SHG33230.1"/>
    <property type="molecule type" value="Genomic_DNA"/>
</dbReference>
<dbReference type="SUPFAM" id="SSF88946">
    <property type="entry name" value="Sigma2 domain of RNA polymerase sigma factors"/>
    <property type="match status" value="1"/>
</dbReference>
<feature type="domain" description="RNA polymerase sigma factor 70 region 4 type 2" evidence="5">
    <location>
        <begin position="120"/>
        <end position="171"/>
    </location>
</feature>
<dbReference type="PANTHER" id="PTHR43133">
    <property type="entry name" value="RNA POLYMERASE ECF-TYPE SIGMA FACTO"/>
    <property type="match status" value="1"/>
</dbReference>
<keyword evidence="4" id="KW-0804">Transcription</keyword>
<organism evidence="7 8">
    <name type="scientific">Flavobacterium granuli</name>
    <dbReference type="NCBI Taxonomy" id="280093"/>
    <lineage>
        <taxon>Bacteria</taxon>
        <taxon>Pseudomonadati</taxon>
        <taxon>Bacteroidota</taxon>
        <taxon>Flavobacteriia</taxon>
        <taxon>Flavobacteriales</taxon>
        <taxon>Flavobacteriaceae</taxon>
        <taxon>Flavobacterium</taxon>
    </lineage>
</organism>
<comment type="similarity">
    <text evidence="1">Belongs to the sigma-70 factor family. ECF subfamily.</text>
</comment>
<dbReference type="GO" id="GO:0003677">
    <property type="term" value="F:DNA binding"/>
    <property type="evidence" value="ECO:0007669"/>
    <property type="project" value="InterPro"/>
</dbReference>
<dbReference type="AlphaFoldDB" id="A0A1M5IZ14"/>
<dbReference type="InterPro" id="IPR036388">
    <property type="entry name" value="WH-like_DNA-bd_sf"/>
</dbReference>
<dbReference type="EMBL" id="PVUB01000001">
    <property type="protein sequence ID" value="PRZ28157.1"/>
    <property type="molecule type" value="Genomic_DNA"/>
</dbReference>
<dbReference type="Gene3D" id="1.10.10.10">
    <property type="entry name" value="Winged helix-like DNA-binding domain superfamily/Winged helix DNA-binding domain"/>
    <property type="match status" value="1"/>
</dbReference>
<name>A0A1M5IZ14_9FLAO</name>
<evidence type="ECO:0000313" key="8">
    <source>
        <dbReference type="Proteomes" id="UP000184384"/>
    </source>
</evidence>
<dbReference type="CDD" id="cd06171">
    <property type="entry name" value="Sigma70_r4"/>
    <property type="match status" value="1"/>
</dbReference>
<keyword evidence="9" id="KW-1185">Reference proteome</keyword>
<reference evidence="7" key="1">
    <citation type="submission" date="2016-11" db="EMBL/GenBank/DDBJ databases">
        <authorList>
            <person name="Jaros S."/>
            <person name="Januszkiewicz K."/>
            <person name="Wedrychowicz H."/>
        </authorList>
    </citation>
    <scope>NUCLEOTIDE SEQUENCE [LARGE SCALE GENOMIC DNA]</scope>
    <source>
        <strain evidence="7">DSM 19729</strain>
    </source>
</reference>
<dbReference type="GO" id="GO:0016987">
    <property type="term" value="F:sigma factor activity"/>
    <property type="evidence" value="ECO:0007669"/>
    <property type="project" value="UniProtKB-KW"/>
</dbReference>
<reference evidence="6 9" key="3">
    <citation type="submission" date="2018-03" db="EMBL/GenBank/DDBJ databases">
        <title>Genomic Encyclopedia of Archaeal and Bacterial Type Strains, Phase II (KMG-II): from individual species to whole genera.</title>
        <authorList>
            <person name="Goeker M."/>
        </authorList>
    </citation>
    <scope>NUCLEOTIDE SEQUENCE [LARGE SCALE GENOMIC DNA]</scope>
    <source>
        <strain evidence="6 9">DSM 17797</strain>
    </source>
</reference>
<dbReference type="SUPFAM" id="SSF88659">
    <property type="entry name" value="Sigma3 and sigma4 domains of RNA polymerase sigma factors"/>
    <property type="match status" value="1"/>
</dbReference>
<keyword evidence="3" id="KW-0731">Sigma factor</keyword>
<evidence type="ECO:0000256" key="3">
    <source>
        <dbReference type="ARBA" id="ARBA00023082"/>
    </source>
</evidence>
<dbReference type="GO" id="GO:0006352">
    <property type="term" value="P:DNA-templated transcription initiation"/>
    <property type="evidence" value="ECO:0007669"/>
    <property type="project" value="InterPro"/>
</dbReference>
<dbReference type="InterPro" id="IPR013324">
    <property type="entry name" value="RNA_pol_sigma_r3/r4-like"/>
</dbReference>
<dbReference type="InterPro" id="IPR013249">
    <property type="entry name" value="RNA_pol_sigma70_r4_t2"/>
</dbReference>
<dbReference type="PANTHER" id="PTHR43133:SF46">
    <property type="entry name" value="RNA POLYMERASE SIGMA-70 FACTOR ECF SUBFAMILY"/>
    <property type="match status" value="1"/>
</dbReference>
<dbReference type="InterPro" id="IPR014284">
    <property type="entry name" value="RNA_pol_sigma-70_dom"/>
</dbReference>
<dbReference type="InterPro" id="IPR013325">
    <property type="entry name" value="RNA_pol_sigma_r2"/>
</dbReference>
<evidence type="ECO:0000256" key="1">
    <source>
        <dbReference type="ARBA" id="ARBA00010641"/>
    </source>
</evidence>
<evidence type="ECO:0000256" key="2">
    <source>
        <dbReference type="ARBA" id="ARBA00023015"/>
    </source>
</evidence>
<reference evidence="8" key="2">
    <citation type="submission" date="2016-11" db="EMBL/GenBank/DDBJ databases">
        <authorList>
            <person name="Varghese N."/>
            <person name="Submissions S."/>
        </authorList>
    </citation>
    <scope>NUCLEOTIDE SEQUENCE [LARGE SCALE GENOMIC DNA]</scope>
    <source>
        <strain evidence="8">DSM 19729</strain>
    </source>
</reference>
<accession>A0A1M5IZ14</accession>
<dbReference type="Proteomes" id="UP000237771">
    <property type="component" value="Unassembled WGS sequence"/>
</dbReference>
<dbReference type="Gene3D" id="1.10.1740.10">
    <property type="match status" value="1"/>
</dbReference>
<evidence type="ECO:0000313" key="7">
    <source>
        <dbReference type="EMBL" id="SHG33230.1"/>
    </source>
</evidence>
<gene>
    <name evidence="6" type="ORF">BC624_101447</name>
    <name evidence="7" type="ORF">SAMN05443373_101447</name>
</gene>